<feature type="region of interest" description="Disordered" evidence="1">
    <location>
        <begin position="53"/>
        <end position="77"/>
    </location>
</feature>
<dbReference type="AlphaFoldDB" id="Q8H592"/>
<protein>
    <submittedName>
        <fullName evidence="2">Uncharacterized protein</fullName>
    </submittedName>
</protein>
<gene>
    <name evidence="2" type="primary">OJ1656_E11.102</name>
    <name evidence="3" type="ORF">P0496D04.42</name>
</gene>
<accession>Q8H592</accession>
<dbReference type="Proteomes" id="UP000000763">
    <property type="component" value="Chromosome 7"/>
</dbReference>
<evidence type="ECO:0000256" key="1">
    <source>
        <dbReference type="SAM" id="MobiDB-lite"/>
    </source>
</evidence>
<reference evidence="3" key="2">
    <citation type="submission" date="2002-01" db="EMBL/GenBank/DDBJ databases">
        <title>Oryza sativa nipponbare(GA3) genomic DNA, chromosome 7, PAC clone:P0496D04.</title>
        <authorList>
            <person name="Sasaki T."/>
            <person name="Matsumoto T."/>
            <person name="Yamamoto K."/>
        </authorList>
    </citation>
    <scope>NUCLEOTIDE SEQUENCE</scope>
</reference>
<reference evidence="2" key="1">
    <citation type="submission" date="2001-07" db="EMBL/GenBank/DDBJ databases">
        <title>Oryza sativa nipponbare(GA3) genomic DNA, chromosome 7, BAC clone:OJ1656_E11.</title>
        <authorList>
            <person name="Sasaki T."/>
            <person name="Matsumoto T."/>
            <person name="Yamamoto K."/>
        </authorList>
    </citation>
    <scope>NUCLEOTIDE SEQUENCE</scope>
</reference>
<sequence>MSRSRGGFSSMARQSSLGAARVSIVSIHGETSSVGTRTPRWWRGRWVWTRRSGGAPAVRSNYRRNRRPCRRLRQERR</sequence>
<reference evidence="4" key="3">
    <citation type="journal article" date="2005" name="Nature">
        <title>The map-based sequence of the rice genome.</title>
        <authorList>
            <consortium name="International rice genome sequencing project (IRGSP)"/>
            <person name="Matsumoto T."/>
            <person name="Wu J."/>
            <person name="Kanamori H."/>
            <person name="Katayose Y."/>
            <person name="Fujisawa M."/>
            <person name="Namiki N."/>
            <person name="Mizuno H."/>
            <person name="Yamamoto K."/>
            <person name="Antonio B.A."/>
            <person name="Baba T."/>
            <person name="Sakata K."/>
            <person name="Nagamura Y."/>
            <person name="Aoki H."/>
            <person name="Arikawa K."/>
            <person name="Arita K."/>
            <person name="Bito T."/>
            <person name="Chiden Y."/>
            <person name="Fujitsuka N."/>
            <person name="Fukunaka R."/>
            <person name="Hamada M."/>
            <person name="Harada C."/>
            <person name="Hayashi A."/>
            <person name="Hijishita S."/>
            <person name="Honda M."/>
            <person name="Hosokawa S."/>
            <person name="Ichikawa Y."/>
            <person name="Idonuma A."/>
            <person name="Iijima M."/>
            <person name="Ikeda M."/>
            <person name="Ikeno M."/>
            <person name="Ito K."/>
            <person name="Ito S."/>
            <person name="Ito T."/>
            <person name="Ito Y."/>
            <person name="Ito Y."/>
            <person name="Iwabuchi A."/>
            <person name="Kamiya K."/>
            <person name="Karasawa W."/>
            <person name="Kurita K."/>
            <person name="Katagiri S."/>
            <person name="Kikuta A."/>
            <person name="Kobayashi H."/>
            <person name="Kobayashi N."/>
            <person name="Machita K."/>
            <person name="Maehara T."/>
            <person name="Masukawa M."/>
            <person name="Mizubayashi T."/>
            <person name="Mukai Y."/>
            <person name="Nagasaki H."/>
            <person name="Nagata Y."/>
            <person name="Naito S."/>
            <person name="Nakashima M."/>
            <person name="Nakama Y."/>
            <person name="Nakamichi Y."/>
            <person name="Nakamura M."/>
            <person name="Meguro A."/>
            <person name="Negishi M."/>
            <person name="Ohta I."/>
            <person name="Ohta T."/>
            <person name="Okamoto M."/>
            <person name="Ono N."/>
            <person name="Saji S."/>
            <person name="Sakaguchi M."/>
            <person name="Sakai K."/>
            <person name="Shibata M."/>
            <person name="Shimokawa T."/>
            <person name="Song J."/>
            <person name="Takazaki Y."/>
            <person name="Terasawa K."/>
            <person name="Tsugane M."/>
            <person name="Tsuji K."/>
            <person name="Ueda S."/>
            <person name="Waki K."/>
            <person name="Yamagata H."/>
            <person name="Yamamoto M."/>
            <person name="Yamamoto S."/>
            <person name="Yamane H."/>
            <person name="Yoshiki S."/>
            <person name="Yoshihara R."/>
            <person name="Yukawa K."/>
            <person name="Zhong H."/>
            <person name="Yano M."/>
            <person name="Yuan Q."/>
            <person name="Ouyang S."/>
            <person name="Liu J."/>
            <person name="Jones K.M."/>
            <person name="Gansberger K."/>
            <person name="Moffat K."/>
            <person name="Hill J."/>
            <person name="Bera J."/>
            <person name="Fadrosh D."/>
            <person name="Jin S."/>
            <person name="Johri S."/>
            <person name="Kim M."/>
            <person name="Overton L."/>
            <person name="Reardon M."/>
            <person name="Tsitrin T."/>
            <person name="Vuong H."/>
            <person name="Weaver B."/>
            <person name="Ciecko A."/>
            <person name="Tallon L."/>
            <person name="Jackson J."/>
            <person name="Pai G."/>
            <person name="Aken S.V."/>
            <person name="Utterback T."/>
            <person name="Reidmuller S."/>
            <person name="Feldblyum T."/>
            <person name="Hsiao J."/>
            <person name="Zismann V."/>
            <person name="Iobst S."/>
            <person name="de Vazeille A.R."/>
            <person name="Buell C.R."/>
            <person name="Ying K."/>
            <person name="Li Y."/>
            <person name="Lu T."/>
            <person name="Huang Y."/>
            <person name="Zhao Q."/>
            <person name="Feng Q."/>
            <person name="Zhang L."/>
            <person name="Zhu J."/>
            <person name="Weng Q."/>
            <person name="Mu J."/>
            <person name="Lu Y."/>
            <person name="Fan D."/>
            <person name="Liu Y."/>
            <person name="Guan J."/>
            <person name="Zhang Y."/>
            <person name="Yu S."/>
            <person name="Liu X."/>
            <person name="Zhang Y."/>
            <person name="Hong G."/>
            <person name="Han B."/>
            <person name="Choisne N."/>
            <person name="Demange N."/>
            <person name="Orjeda G."/>
            <person name="Samain S."/>
            <person name="Cattolico L."/>
            <person name="Pelletier E."/>
            <person name="Couloux A."/>
            <person name="Segurens B."/>
            <person name="Wincker P."/>
            <person name="D'Hont A."/>
            <person name="Scarpelli C."/>
            <person name="Weissenbach J."/>
            <person name="Salanoubat M."/>
            <person name="Quetier F."/>
            <person name="Yu Y."/>
            <person name="Kim H.R."/>
            <person name="Rambo T."/>
            <person name="Currie J."/>
            <person name="Collura K."/>
            <person name="Luo M."/>
            <person name="Yang T."/>
            <person name="Ammiraju J.S.S."/>
            <person name="Engler F."/>
            <person name="Soderlund C."/>
            <person name="Wing R.A."/>
            <person name="Palmer L.E."/>
            <person name="de la Bastide M."/>
            <person name="Spiegel L."/>
            <person name="Nascimento L."/>
            <person name="Zutavern T."/>
            <person name="O'Shaughnessy A."/>
            <person name="Dike S."/>
            <person name="Dedhia N."/>
            <person name="Preston R."/>
            <person name="Balija V."/>
            <person name="McCombie W.R."/>
            <person name="Chow T."/>
            <person name="Chen H."/>
            <person name="Chung M."/>
            <person name="Chen C."/>
            <person name="Shaw J."/>
            <person name="Wu H."/>
            <person name="Hsiao K."/>
            <person name="Chao Y."/>
            <person name="Chu M."/>
            <person name="Cheng C."/>
            <person name="Hour A."/>
            <person name="Lee P."/>
            <person name="Lin S."/>
            <person name="Lin Y."/>
            <person name="Liou J."/>
            <person name="Liu S."/>
            <person name="Hsing Y."/>
            <person name="Raghuvanshi S."/>
            <person name="Mohanty A."/>
            <person name="Bharti A.K."/>
            <person name="Gaur A."/>
            <person name="Gupta V."/>
            <person name="Kumar D."/>
            <person name="Ravi V."/>
            <person name="Vij S."/>
            <person name="Kapur A."/>
            <person name="Khurana P."/>
            <person name="Khurana P."/>
            <person name="Khurana J.P."/>
            <person name="Tyagi A.K."/>
            <person name="Gaikwad K."/>
            <person name="Singh A."/>
            <person name="Dalal V."/>
            <person name="Srivastava S."/>
            <person name="Dixit A."/>
            <person name="Pal A.K."/>
            <person name="Ghazi I.A."/>
            <person name="Yadav M."/>
            <person name="Pandit A."/>
            <person name="Bhargava A."/>
            <person name="Sureshbabu K."/>
            <person name="Batra K."/>
            <person name="Sharma T.R."/>
            <person name="Mohapatra T."/>
            <person name="Singh N.K."/>
            <person name="Messing J."/>
            <person name="Nelson A.B."/>
            <person name="Fuks G."/>
            <person name="Kavchok S."/>
            <person name="Keizer G."/>
            <person name="Linton E."/>
            <person name="Llaca V."/>
            <person name="Song R."/>
            <person name="Tanyolac B."/>
            <person name="Young S."/>
            <person name="Ho-Il K."/>
            <person name="Hahn J.H."/>
            <person name="Sangsakoo G."/>
            <person name="Vanavichit A."/>
            <person name="de Mattos Luiz.A.T."/>
            <person name="Zimmer P.D."/>
            <person name="Malone G."/>
            <person name="Dellagostin O."/>
            <person name="de Oliveira A.C."/>
            <person name="Bevan M."/>
            <person name="Bancroft I."/>
            <person name="Minx P."/>
            <person name="Cordum H."/>
            <person name="Wilson R."/>
            <person name="Cheng Z."/>
            <person name="Jin W."/>
            <person name="Jiang J."/>
            <person name="Leong S.A."/>
            <person name="Iwama H."/>
            <person name="Gojobori T."/>
            <person name="Itoh T."/>
            <person name="Niimura Y."/>
            <person name="Fujii Y."/>
            <person name="Habara T."/>
            <person name="Sakai H."/>
            <person name="Sato Y."/>
            <person name="Wilson G."/>
            <person name="Kumar K."/>
            <person name="McCouch S."/>
            <person name="Juretic N."/>
            <person name="Hoen D."/>
            <person name="Wright S."/>
            <person name="Bruskiewich R."/>
            <person name="Bureau T."/>
            <person name="Miyao A."/>
            <person name="Hirochika H."/>
            <person name="Nishikawa T."/>
            <person name="Kadowaki K."/>
            <person name="Sugiura M."/>
            <person name="Burr B."/>
            <person name="Sasaki T."/>
        </authorList>
    </citation>
    <scope>NUCLEOTIDE SEQUENCE [LARGE SCALE GENOMIC DNA]</scope>
    <source>
        <strain evidence="4">cv. Nipponbare</strain>
    </source>
</reference>
<evidence type="ECO:0000313" key="4">
    <source>
        <dbReference type="Proteomes" id="UP000000763"/>
    </source>
</evidence>
<organism evidence="2 4">
    <name type="scientific">Oryza sativa subsp. japonica</name>
    <name type="common">Rice</name>
    <dbReference type="NCBI Taxonomy" id="39947"/>
    <lineage>
        <taxon>Eukaryota</taxon>
        <taxon>Viridiplantae</taxon>
        <taxon>Streptophyta</taxon>
        <taxon>Embryophyta</taxon>
        <taxon>Tracheophyta</taxon>
        <taxon>Spermatophyta</taxon>
        <taxon>Magnoliopsida</taxon>
        <taxon>Liliopsida</taxon>
        <taxon>Poales</taxon>
        <taxon>Poaceae</taxon>
        <taxon>BOP clade</taxon>
        <taxon>Oryzoideae</taxon>
        <taxon>Oryzeae</taxon>
        <taxon>Oryzinae</taxon>
        <taxon>Oryza</taxon>
        <taxon>Oryza sativa</taxon>
    </lineage>
</organism>
<dbReference type="EMBL" id="AP004670">
    <property type="protein sequence ID" value="BAD30785.1"/>
    <property type="molecule type" value="Genomic_DNA"/>
</dbReference>
<feature type="compositionally biased region" description="Basic residues" evidence="1">
    <location>
        <begin position="61"/>
        <end position="77"/>
    </location>
</feature>
<proteinExistence type="predicted"/>
<name>Q8H592_ORYSJ</name>
<dbReference type="EMBL" id="AP003843">
    <property type="protein sequence ID" value="BAC24842.1"/>
    <property type="molecule type" value="Genomic_DNA"/>
</dbReference>
<reference evidence="4" key="4">
    <citation type="journal article" date="2008" name="Nucleic Acids Res.">
        <title>The rice annotation project database (RAP-DB): 2008 update.</title>
        <authorList>
            <consortium name="The rice annotation project (RAP)"/>
        </authorList>
    </citation>
    <scope>GENOME REANNOTATION</scope>
    <source>
        <strain evidence="4">cv. Nipponbare</strain>
    </source>
</reference>
<evidence type="ECO:0000313" key="2">
    <source>
        <dbReference type="EMBL" id="BAC24842.1"/>
    </source>
</evidence>
<evidence type="ECO:0000313" key="3">
    <source>
        <dbReference type="EMBL" id="BAD30785.1"/>
    </source>
</evidence>